<keyword evidence="2" id="KW-1185">Reference proteome</keyword>
<feature type="compositionally biased region" description="Polar residues" evidence="1">
    <location>
        <begin position="210"/>
        <end position="222"/>
    </location>
</feature>
<feature type="compositionally biased region" description="Basic and acidic residues" evidence="1">
    <location>
        <begin position="26"/>
        <end position="40"/>
    </location>
</feature>
<organism evidence="2 3">
    <name type="scientific">Crassostrea virginica</name>
    <name type="common">Eastern oyster</name>
    <dbReference type="NCBI Taxonomy" id="6565"/>
    <lineage>
        <taxon>Eukaryota</taxon>
        <taxon>Metazoa</taxon>
        <taxon>Spiralia</taxon>
        <taxon>Lophotrochozoa</taxon>
        <taxon>Mollusca</taxon>
        <taxon>Bivalvia</taxon>
        <taxon>Autobranchia</taxon>
        <taxon>Pteriomorphia</taxon>
        <taxon>Ostreida</taxon>
        <taxon>Ostreoidea</taxon>
        <taxon>Ostreidae</taxon>
        <taxon>Crassostrea</taxon>
    </lineage>
</organism>
<feature type="region of interest" description="Disordered" evidence="1">
    <location>
        <begin position="305"/>
        <end position="331"/>
    </location>
</feature>
<protein>
    <submittedName>
        <fullName evidence="3">Uncharacterized protein LOC111129941</fullName>
    </submittedName>
</protein>
<dbReference type="KEGG" id="cvn:111129941"/>
<dbReference type="RefSeq" id="XP_022332203.1">
    <property type="nucleotide sequence ID" value="XM_022476495.1"/>
</dbReference>
<feature type="compositionally biased region" description="Acidic residues" evidence="1">
    <location>
        <begin position="89"/>
        <end position="98"/>
    </location>
</feature>
<evidence type="ECO:0000313" key="2">
    <source>
        <dbReference type="Proteomes" id="UP000694844"/>
    </source>
</evidence>
<feature type="region of interest" description="Disordered" evidence="1">
    <location>
        <begin position="1"/>
        <end position="129"/>
    </location>
</feature>
<evidence type="ECO:0000256" key="1">
    <source>
        <dbReference type="SAM" id="MobiDB-lite"/>
    </source>
</evidence>
<dbReference type="AlphaFoldDB" id="A0A8B8DX65"/>
<dbReference type="Proteomes" id="UP000694844">
    <property type="component" value="Chromosome 4"/>
</dbReference>
<proteinExistence type="predicted"/>
<sequence length="331" mass="36122">MQESSKGNSQENVDAESPSAFAVCSKDGKIKRPNSGKRDSGYATDNSPANLVPGHGQLLFNFDDIPNRSLDDPSSLENSGAFNSTGDQEAGDTSDQEVEMVLSNPSSPGLGPSIPVPMRPSAPFPSATGGEMELDLIQGIKSDSDSCPCISSPSLYRIRSRRTGYYFRPIVNRSVGTQTPNPVSQILCDAIERFHPYGHVRDSLTRNRHNSAGDQNPSTSSPLPDIIPTSRDRSVSLPDVPSLRQQQEQAVGRELRRISDEFHDAIITRQRRPSIFGGPQSFPGSARFNMANIWDSLRNFITSPVTVRHDDGDDNADDDDDDDDEVFPAKC</sequence>
<gene>
    <name evidence="3" type="primary">LOC111129941</name>
</gene>
<feature type="region of interest" description="Disordered" evidence="1">
    <location>
        <begin position="203"/>
        <end position="252"/>
    </location>
</feature>
<accession>A0A8B8DX65</accession>
<feature type="compositionally biased region" description="Acidic residues" evidence="1">
    <location>
        <begin position="312"/>
        <end position="331"/>
    </location>
</feature>
<feature type="compositionally biased region" description="Low complexity" evidence="1">
    <location>
        <begin position="101"/>
        <end position="113"/>
    </location>
</feature>
<feature type="compositionally biased region" description="Pro residues" evidence="1">
    <location>
        <begin position="114"/>
        <end position="123"/>
    </location>
</feature>
<feature type="compositionally biased region" description="Polar residues" evidence="1">
    <location>
        <begin position="75"/>
        <end position="88"/>
    </location>
</feature>
<feature type="compositionally biased region" description="Polar residues" evidence="1">
    <location>
        <begin position="1"/>
        <end position="12"/>
    </location>
</feature>
<evidence type="ECO:0000313" key="3">
    <source>
        <dbReference type="RefSeq" id="XP_022332203.1"/>
    </source>
</evidence>
<name>A0A8B8DX65_CRAVI</name>
<dbReference type="OrthoDB" id="6064299at2759"/>
<dbReference type="GeneID" id="111129941"/>
<reference evidence="3" key="1">
    <citation type="submission" date="2025-08" db="UniProtKB">
        <authorList>
            <consortium name="RefSeq"/>
        </authorList>
    </citation>
    <scope>IDENTIFICATION</scope>
    <source>
        <tissue evidence="3">Whole sample</tissue>
    </source>
</reference>